<dbReference type="EMBL" id="CAXLJM020000030">
    <property type="protein sequence ID" value="CAL8097816.1"/>
    <property type="molecule type" value="Genomic_DNA"/>
</dbReference>
<keyword evidence="2" id="KW-0732">Signal</keyword>
<evidence type="ECO:0000313" key="3">
    <source>
        <dbReference type="EMBL" id="CAL8097816.1"/>
    </source>
</evidence>
<sequence length="330" mass="37927">MNNLLLSIATICTLFYIKGLKAENIPTINLQRCFDFPDDINSTEFSLDNYPTEYPADGRQIHYTLSGSIDFEKNGTCQRIELGRLFSHNGHERDIKLVSVSSELILENHNHGDYITRDGSYFDGVFYHQLANYCVFRFGYYPNTKTSWFTDIRICEETTVDENHKRAYCVKKCCAPNFIIDYATRNCRPLKPNEPGWTPKVCDNSDCQYINYFCRHGYGLYKPGLGKSCVDAAVVRYSSNVKLEKANSQLQLMYKASNGKWSRYEHEYCMDGIVDHKNLTFKNTPVDQAVVVCKREAEGIDVLNSGYKLIFSQLYVLIFVLVTCFVVKDA</sequence>
<keyword evidence="1" id="KW-0472">Membrane</keyword>
<keyword evidence="1" id="KW-0812">Transmembrane</keyword>
<accession>A0ABP1QC44</accession>
<feature type="transmembrane region" description="Helical" evidence="1">
    <location>
        <begin position="309"/>
        <end position="327"/>
    </location>
</feature>
<feature type="chain" id="PRO_5045351962" evidence="2">
    <location>
        <begin position="23"/>
        <end position="330"/>
    </location>
</feature>
<keyword evidence="1" id="KW-1133">Transmembrane helix</keyword>
<feature type="signal peptide" evidence="2">
    <location>
        <begin position="1"/>
        <end position="22"/>
    </location>
</feature>
<proteinExistence type="predicted"/>
<keyword evidence="4" id="KW-1185">Reference proteome</keyword>
<dbReference type="Proteomes" id="UP001642540">
    <property type="component" value="Unassembled WGS sequence"/>
</dbReference>
<evidence type="ECO:0000256" key="1">
    <source>
        <dbReference type="SAM" id="Phobius"/>
    </source>
</evidence>
<evidence type="ECO:0000313" key="4">
    <source>
        <dbReference type="Proteomes" id="UP001642540"/>
    </source>
</evidence>
<gene>
    <name evidence="3" type="ORF">ODALV1_LOCUS9751</name>
</gene>
<evidence type="ECO:0000256" key="2">
    <source>
        <dbReference type="SAM" id="SignalP"/>
    </source>
</evidence>
<protein>
    <submittedName>
        <fullName evidence="3">Uncharacterized protein</fullName>
    </submittedName>
</protein>
<organism evidence="3 4">
    <name type="scientific">Orchesella dallaii</name>
    <dbReference type="NCBI Taxonomy" id="48710"/>
    <lineage>
        <taxon>Eukaryota</taxon>
        <taxon>Metazoa</taxon>
        <taxon>Ecdysozoa</taxon>
        <taxon>Arthropoda</taxon>
        <taxon>Hexapoda</taxon>
        <taxon>Collembola</taxon>
        <taxon>Entomobryomorpha</taxon>
        <taxon>Entomobryoidea</taxon>
        <taxon>Orchesellidae</taxon>
        <taxon>Orchesellinae</taxon>
        <taxon>Orchesella</taxon>
    </lineage>
</organism>
<comment type="caution">
    <text evidence="3">The sequence shown here is derived from an EMBL/GenBank/DDBJ whole genome shotgun (WGS) entry which is preliminary data.</text>
</comment>
<reference evidence="3 4" key="1">
    <citation type="submission" date="2024-08" db="EMBL/GenBank/DDBJ databases">
        <authorList>
            <person name="Cucini C."/>
            <person name="Frati F."/>
        </authorList>
    </citation>
    <scope>NUCLEOTIDE SEQUENCE [LARGE SCALE GENOMIC DNA]</scope>
</reference>
<name>A0ABP1QC44_9HEXA</name>